<dbReference type="Gene3D" id="3.40.850.10">
    <property type="entry name" value="Kinesin motor domain"/>
    <property type="match status" value="1"/>
</dbReference>
<evidence type="ECO:0000256" key="1">
    <source>
        <dbReference type="ARBA" id="ARBA00022741"/>
    </source>
</evidence>
<sequence>MTFATLGKSFVSRGIVLTINYLDFEIYTEQVMNLLSKTGRLKLREGAKRVIVTGLSLAPMCSVKELVELLTLGNSIRSQHPTYINAARSRSPPSSK</sequence>
<dbReference type="SUPFAM" id="SSF52540">
    <property type="entry name" value="P-loop containing nucleoside triphosphate hydrolases"/>
    <property type="match status" value="1"/>
</dbReference>
<organism evidence="5 6">
    <name type="scientific">Glossina morsitans morsitans</name>
    <name type="common">Savannah tsetse fly</name>
    <dbReference type="NCBI Taxonomy" id="37546"/>
    <lineage>
        <taxon>Eukaryota</taxon>
        <taxon>Metazoa</taxon>
        <taxon>Ecdysozoa</taxon>
        <taxon>Arthropoda</taxon>
        <taxon>Hexapoda</taxon>
        <taxon>Insecta</taxon>
        <taxon>Pterygota</taxon>
        <taxon>Neoptera</taxon>
        <taxon>Endopterygota</taxon>
        <taxon>Diptera</taxon>
        <taxon>Brachycera</taxon>
        <taxon>Muscomorpha</taxon>
        <taxon>Hippoboscoidea</taxon>
        <taxon>Glossinidae</taxon>
        <taxon>Glossina</taxon>
    </lineage>
</organism>
<comment type="similarity">
    <text evidence="3">Belongs to the TRAFAC class myosin-kinesin ATPase superfamily. Kinesin family.</text>
</comment>
<dbReference type="GO" id="GO:0008017">
    <property type="term" value="F:microtubule binding"/>
    <property type="evidence" value="ECO:0007669"/>
    <property type="project" value="InterPro"/>
</dbReference>
<keyword evidence="2" id="KW-0067">ATP-binding</keyword>
<dbReference type="Proteomes" id="UP000092444">
    <property type="component" value="Unassembled WGS sequence"/>
</dbReference>
<dbReference type="AlphaFoldDB" id="A0A1B0G1A8"/>
<dbReference type="Pfam" id="PF00225">
    <property type="entry name" value="Kinesin"/>
    <property type="match status" value="1"/>
</dbReference>
<dbReference type="InterPro" id="IPR027417">
    <property type="entry name" value="P-loop_NTPase"/>
</dbReference>
<proteinExistence type="inferred from homology"/>
<name>A0A1B0G1A8_GLOMM</name>
<evidence type="ECO:0000313" key="5">
    <source>
        <dbReference type="EnsemblMetazoa" id="GMOY007055-PA"/>
    </source>
</evidence>
<accession>A0A1B0G1A8</accession>
<dbReference type="InterPro" id="IPR036961">
    <property type="entry name" value="Kinesin_motor_dom_sf"/>
</dbReference>
<dbReference type="EnsemblMetazoa" id="GMOY007055-RA">
    <property type="protein sequence ID" value="GMOY007055-PA"/>
    <property type="gene ID" value="GMOY007055"/>
</dbReference>
<keyword evidence="1" id="KW-0547">Nucleotide-binding</keyword>
<keyword evidence="6" id="KW-1185">Reference proteome</keyword>
<reference evidence="5" key="1">
    <citation type="submission" date="2020-05" db="UniProtKB">
        <authorList>
            <consortium name="EnsemblMetazoa"/>
        </authorList>
    </citation>
    <scope>IDENTIFICATION</scope>
    <source>
        <strain evidence="5">Yale</strain>
    </source>
</reference>
<dbReference type="GO" id="GO:0005524">
    <property type="term" value="F:ATP binding"/>
    <property type="evidence" value="ECO:0007669"/>
    <property type="project" value="UniProtKB-KW"/>
</dbReference>
<evidence type="ECO:0000256" key="2">
    <source>
        <dbReference type="ARBA" id="ARBA00022840"/>
    </source>
</evidence>
<dbReference type="PROSITE" id="PS50067">
    <property type="entry name" value="KINESIN_MOTOR_2"/>
    <property type="match status" value="1"/>
</dbReference>
<dbReference type="InterPro" id="IPR001752">
    <property type="entry name" value="Kinesin_motor_dom"/>
</dbReference>
<evidence type="ECO:0000256" key="3">
    <source>
        <dbReference type="PROSITE-ProRule" id="PRU00283"/>
    </source>
</evidence>
<comment type="caution">
    <text evidence="3">Lacks conserved residue(s) required for the propagation of feature annotation.</text>
</comment>
<dbReference type="STRING" id="37546.A0A1B0G1A8"/>
<feature type="domain" description="Kinesin motor" evidence="4">
    <location>
        <begin position="1"/>
        <end position="96"/>
    </location>
</feature>
<protein>
    <recommendedName>
        <fullName evidence="4">Kinesin motor domain-containing protein</fullName>
    </recommendedName>
</protein>
<dbReference type="EMBL" id="CCAG010019435">
    <property type="status" value="NOT_ANNOTATED_CDS"/>
    <property type="molecule type" value="Genomic_DNA"/>
</dbReference>
<dbReference type="VEuPathDB" id="VectorBase:GMOY007055"/>
<dbReference type="GO" id="GO:0003777">
    <property type="term" value="F:microtubule motor activity"/>
    <property type="evidence" value="ECO:0007669"/>
    <property type="project" value="InterPro"/>
</dbReference>
<evidence type="ECO:0000259" key="4">
    <source>
        <dbReference type="PROSITE" id="PS50067"/>
    </source>
</evidence>
<evidence type="ECO:0000313" key="6">
    <source>
        <dbReference type="Proteomes" id="UP000092444"/>
    </source>
</evidence>
<dbReference type="GO" id="GO:0007018">
    <property type="term" value="P:microtubule-based movement"/>
    <property type="evidence" value="ECO:0007669"/>
    <property type="project" value="InterPro"/>
</dbReference>